<evidence type="ECO:0000256" key="2">
    <source>
        <dbReference type="ARBA" id="ARBA00006946"/>
    </source>
</evidence>
<reference evidence="11" key="1">
    <citation type="submission" date="2024-06" db="EMBL/GenBank/DDBJ databases">
        <authorList>
            <person name="Liu X."/>
            <person name="Lenzi L."/>
            <person name="Haldenby T S."/>
            <person name="Uol C."/>
        </authorList>
    </citation>
    <scope>NUCLEOTIDE SEQUENCE</scope>
</reference>
<dbReference type="Gene3D" id="1.10.418.10">
    <property type="entry name" value="Calponin-like domain"/>
    <property type="match status" value="1"/>
</dbReference>
<dbReference type="GO" id="GO:0031122">
    <property type="term" value="P:cytoplasmic microtubule organization"/>
    <property type="evidence" value="ECO:0007669"/>
    <property type="project" value="InterPro"/>
</dbReference>
<feature type="domain" description="Hook C-terminal" evidence="9">
    <location>
        <begin position="182"/>
        <end position="509"/>
    </location>
</feature>
<evidence type="ECO:0000313" key="11">
    <source>
        <dbReference type="EMBL" id="CAL5140883.1"/>
    </source>
</evidence>
<sequence length="725" mass="81950">MSHVLRTYQTAASWREYCLPSHQSTSLPNGVTKLTVRLEPTGGQRFAVLFFCVSTRSSLNNLKKIMCGVKDFLAEVGDEPILIRPEPDLVAIAEHNDPSSAFRLLQLVLGCAVNCETKETYIQAIMCMEQSVQQALMETIQQLMSSRSPATSDSYSELLEGRLGKDSEEYKTLLSEKEQLAQKYHELILECSSLREEKAILQMENERLQKMQGSLSTSVMEPDSASGMLEVQNTLIGASGIDSCSLSPLMANVRIHQLQDQVSKLRDELYRAESTREDLKIQLADAVTNNQELKQKCDLLAQRAEEVTHLKDELDIAREELASISSLSAKVGQLRKRADEAVELRVRCAKLEADNKVCAERLAELEQENRLGGNLRSQAETQRMHAADAHLEATQALERADALETELRKVKEEFAATIREKTRLVMELNRLRSCCEELQTCVLPPAPGVGDLTSVQSDTNLQFSPAMQSQMLNLRDELTRLRISFSSLDMCNTSNEEDKTAGSVQEINDIVESTTFCTPDSGPNGSMHSSTRSLMDDRGQDSAAVLRIELDKKTAEFAEMEQKYRGYLWKAREVIRLLERQRRALHDELHSGLSSQAKSNNRSDEIERLRSLVVEKESIIEKLEQHLEQTHVHRDAEERILMTAWYNLAASFTREAIEQQMLDRTQPVSTSSHQPLMANSGEDTSFLARQREIHLKPPRGLTSMGETGFLKCRFRCKKTRHRTRR</sequence>
<feature type="domain" description="HOOK N-terminal" evidence="10">
    <location>
        <begin position="58"/>
        <end position="142"/>
    </location>
</feature>
<dbReference type="GO" id="GO:0030705">
    <property type="term" value="P:cytoskeleton-dependent intracellular transport"/>
    <property type="evidence" value="ECO:0007669"/>
    <property type="project" value="InterPro"/>
</dbReference>
<dbReference type="InterPro" id="IPR008636">
    <property type="entry name" value="Hook_C"/>
</dbReference>
<protein>
    <submittedName>
        <fullName evidence="11">Uncharacterized protein</fullName>
    </submittedName>
</protein>
<dbReference type="Pfam" id="PF05622">
    <property type="entry name" value="HOOK"/>
    <property type="match status" value="2"/>
</dbReference>
<evidence type="ECO:0000256" key="6">
    <source>
        <dbReference type="ARBA" id="ARBA00023212"/>
    </source>
</evidence>
<feature type="compositionally biased region" description="Polar residues" evidence="8">
    <location>
        <begin position="514"/>
        <end position="533"/>
    </location>
</feature>
<evidence type="ECO:0000313" key="12">
    <source>
        <dbReference type="Proteomes" id="UP001497525"/>
    </source>
</evidence>
<accession>A0AAV2TW37</accession>
<dbReference type="EMBL" id="CAXLJL010000811">
    <property type="protein sequence ID" value="CAL5140883.1"/>
    <property type="molecule type" value="Genomic_DNA"/>
</dbReference>
<comment type="subcellular location">
    <subcellularLocation>
        <location evidence="1">Cytoplasm</location>
        <location evidence="1">Cytoskeleton</location>
    </subcellularLocation>
</comment>
<evidence type="ECO:0000256" key="3">
    <source>
        <dbReference type="ARBA" id="ARBA00022490"/>
    </source>
</evidence>
<feature type="coiled-coil region" evidence="7">
    <location>
        <begin position="255"/>
        <end position="320"/>
    </location>
</feature>
<organism evidence="11 12">
    <name type="scientific">Calicophoron daubneyi</name>
    <name type="common">Rumen fluke</name>
    <name type="synonym">Paramphistomum daubneyi</name>
    <dbReference type="NCBI Taxonomy" id="300641"/>
    <lineage>
        <taxon>Eukaryota</taxon>
        <taxon>Metazoa</taxon>
        <taxon>Spiralia</taxon>
        <taxon>Lophotrochozoa</taxon>
        <taxon>Platyhelminthes</taxon>
        <taxon>Trematoda</taxon>
        <taxon>Digenea</taxon>
        <taxon>Plagiorchiida</taxon>
        <taxon>Pronocephalata</taxon>
        <taxon>Paramphistomoidea</taxon>
        <taxon>Paramphistomidae</taxon>
        <taxon>Calicophoron</taxon>
    </lineage>
</organism>
<evidence type="ECO:0000259" key="9">
    <source>
        <dbReference type="Pfam" id="PF05622"/>
    </source>
</evidence>
<evidence type="ECO:0000256" key="1">
    <source>
        <dbReference type="ARBA" id="ARBA00004245"/>
    </source>
</evidence>
<name>A0AAV2TW37_CALDB</name>
<keyword evidence="5 7" id="KW-0175">Coiled coil</keyword>
<feature type="coiled-coil region" evidence="7">
    <location>
        <begin position="170"/>
        <end position="211"/>
    </location>
</feature>
<evidence type="ECO:0000256" key="7">
    <source>
        <dbReference type="SAM" id="Coils"/>
    </source>
</evidence>
<keyword evidence="6" id="KW-0206">Cytoskeleton</keyword>
<dbReference type="InterPro" id="IPR036872">
    <property type="entry name" value="CH_dom_sf"/>
</dbReference>
<feature type="coiled-coil region" evidence="7">
    <location>
        <begin position="348"/>
        <end position="420"/>
    </location>
</feature>
<gene>
    <name evidence="11" type="ORF">CDAUBV1_LOCUS16184</name>
</gene>
<dbReference type="SUPFAM" id="SSF116907">
    <property type="entry name" value="Hook domain"/>
    <property type="match status" value="1"/>
</dbReference>
<dbReference type="InterPro" id="IPR043936">
    <property type="entry name" value="HOOK_N"/>
</dbReference>
<dbReference type="PANTHER" id="PTHR18947:SF39">
    <property type="entry name" value="PROTEIN HOOK"/>
    <property type="match status" value="1"/>
</dbReference>
<comment type="similarity">
    <text evidence="2">Belongs to the hook family.</text>
</comment>
<comment type="caution">
    <text evidence="11">The sequence shown here is derived from an EMBL/GenBank/DDBJ whole genome shotgun (WGS) entry which is preliminary data.</text>
</comment>
<feature type="domain" description="Hook C-terminal" evidence="9">
    <location>
        <begin position="545"/>
        <end position="693"/>
    </location>
</feature>
<keyword evidence="4" id="KW-0493">Microtubule</keyword>
<dbReference type="GO" id="GO:0005874">
    <property type="term" value="C:microtubule"/>
    <property type="evidence" value="ECO:0007669"/>
    <property type="project" value="UniProtKB-KW"/>
</dbReference>
<dbReference type="PANTHER" id="PTHR18947">
    <property type="entry name" value="HOOK PROTEINS"/>
    <property type="match status" value="1"/>
</dbReference>
<dbReference type="GO" id="GO:0005737">
    <property type="term" value="C:cytoplasm"/>
    <property type="evidence" value="ECO:0007669"/>
    <property type="project" value="TreeGrafter"/>
</dbReference>
<keyword evidence="3" id="KW-0963">Cytoplasm</keyword>
<dbReference type="GO" id="GO:0005813">
    <property type="term" value="C:centrosome"/>
    <property type="evidence" value="ECO:0007669"/>
    <property type="project" value="TreeGrafter"/>
</dbReference>
<dbReference type="AlphaFoldDB" id="A0AAV2TW37"/>
<feature type="region of interest" description="Disordered" evidence="8">
    <location>
        <begin position="514"/>
        <end position="535"/>
    </location>
</feature>
<dbReference type="GO" id="GO:0008017">
    <property type="term" value="F:microtubule binding"/>
    <property type="evidence" value="ECO:0007669"/>
    <property type="project" value="InterPro"/>
</dbReference>
<proteinExistence type="inferred from homology"/>
<evidence type="ECO:0000256" key="4">
    <source>
        <dbReference type="ARBA" id="ARBA00022701"/>
    </source>
</evidence>
<evidence type="ECO:0000256" key="5">
    <source>
        <dbReference type="ARBA" id="ARBA00023054"/>
    </source>
</evidence>
<dbReference type="Pfam" id="PF19047">
    <property type="entry name" value="HOOK_N"/>
    <property type="match status" value="1"/>
</dbReference>
<dbReference type="GO" id="GO:0051959">
    <property type="term" value="F:dynein light intermediate chain binding"/>
    <property type="evidence" value="ECO:0007669"/>
    <property type="project" value="TreeGrafter"/>
</dbReference>
<evidence type="ECO:0000259" key="10">
    <source>
        <dbReference type="Pfam" id="PF19047"/>
    </source>
</evidence>
<dbReference type="Proteomes" id="UP001497525">
    <property type="component" value="Unassembled WGS sequence"/>
</dbReference>
<evidence type="ECO:0000256" key="8">
    <source>
        <dbReference type="SAM" id="MobiDB-lite"/>
    </source>
</evidence>